<dbReference type="Pfam" id="PF25808">
    <property type="entry name" value="TPR_LAA1_C"/>
    <property type="match status" value="1"/>
</dbReference>
<reference evidence="4" key="1">
    <citation type="submission" date="2021-01" db="EMBL/GenBank/DDBJ databases">
        <authorList>
            <person name="Corre E."/>
            <person name="Pelletier E."/>
            <person name="Niang G."/>
            <person name="Scheremetjew M."/>
            <person name="Finn R."/>
            <person name="Kale V."/>
            <person name="Holt S."/>
            <person name="Cochrane G."/>
            <person name="Meng A."/>
            <person name="Brown T."/>
            <person name="Cohen L."/>
        </authorList>
    </citation>
    <scope>NUCLEOTIDE SEQUENCE</scope>
    <source>
        <strain evidence="4">CCMP1381</strain>
    </source>
</reference>
<dbReference type="EMBL" id="HBGS01031346">
    <property type="protein sequence ID" value="CAD9431034.1"/>
    <property type="molecule type" value="Transcribed_RNA"/>
</dbReference>
<feature type="signal peptide" evidence="2">
    <location>
        <begin position="1"/>
        <end position="25"/>
    </location>
</feature>
<feature type="domain" description="LAA1-like C-terminal TPR repeats" evidence="3">
    <location>
        <begin position="100"/>
        <end position="190"/>
    </location>
</feature>
<evidence type="ECO:0000259" key="3">
    <source>
        <dbReference type="Pfam" id="PF25808"/>
    </source>
</evidence>
<organism evidence="4">
    <name type="scientific">Octactis speculum</name>
    <dbReference type="NCBI Taxonomy" id="3111310"/>
    <lineage>
        <taxon>Eukaryota</taxon>
        <taxon>Sar</taxon>
        <taxon>Stramenopiles</taxon>
        <taxon>Ochrophyta</taxon>
        <taxon>Dictyochophyceae</taxon>
        <taxon>Dictyochales</taxon>
        <taxon>Dictyochaceae</taxon>
        <taxon>Octactis</taxon>
    </lineage>
</organism>
<protein>
    <recommendedName>
        <fullName evidence="3">LAA1-like C-terminal TPR repeats domain-containing protein</fullName>
    </recommendedName>
</protein>
<evidence type="ECO:0000313" key="4">
    <source>
        <dbReference type="EMBL" id="CAD9431034.1"/>
    </source>
</evidence>
<name>A0A7S2G575_9STRA</name>
<dbReference type="AlphaFoldDB" id="A0A7S2G575"/>
<gene>
    <name evidence="4" type="ORF">DSPE1174_LOCUS16024</name>
</gene>
<evidence type="ECO:0000256" key="1">
    <source>
        <dbReference type="SAM" id="MobiDB-lite"/>
    </source>
</evidence>
<feature type="chain" id="PRO_5030858564" description="LAA1-like C-terminal TPR repeats domain-containing protein" evidence="2">
    <location>
        <begin position="26"/>
        <end position="220"/>
    </location>
</feature>
<evidence type="ECO:0000256" key="2">
    <source>
        <dbReference type="SAM" id="SignalP"/>
    </source>
</evidence>
<keyword evidence="2" id="KW-0732">Signal</keyword>
<feature type="region of interest" description="Disordered" evidence="1">
    <location>
        <begin position="186"/>
        <end position="220"/>
    </location>
</feature>
<accession>A0A7S2G575</accession>
<feature type="compositionally biased region" description="Low complexity" evidence="1">
    <location>
        <begin position="186"/>
        <end position="209"/>
    </location>
</feature>
<proteinExistence type="predicted"/>
<sequence>MTTTTTTATSPDALVLLLVQQVVVAIRNAATEPMKADVTTGVTPTRSMELQHLMGPRMLGLLVECGLPPPKNIAAKSTTVKSSSPTASGASGASALGVELVKTLVMFFASIAPDQPTRQGAMLSVLFPVFIATMAGAEEELRTAIVQTIVHLATTAGAAFKDQVQRLPESQQEVLKKAIQTGLAARAQRNSAAARRNSGSRSVSSAQSSMKKIDLSQYKK</sequence>
<dbReference type="InterPro" id="IPR057981">
    <property type="entry name" value="TPR_LAA1-like_C"/>
</dbReference>